<accession>A0A8K0T4Z2</accession>
<reference evidence="3" key="1">
    <citation type="journal article" date="2021" name="Nat. Commun.">
        <title>Genetic determinants of endophytism in the Arabidopsis root mycobiome.</title>
        <authorList>
            <person name="Mesny F."/>
            <person name="Miyauchi S."/>
            <person name="Thiergart T."/>
            <person name="Pickel B."/>
            <person name="Atanasova L."/>
            <person name="Karlsson M."/>
            <person name="Huettel B."/>
            <person name="Barry K.W."/>
            <person name="Haridas S."/>
            <person name="Chen C."/>
            <person name="Bauer D."/>
            <person name="Andreopoulos W."/>
            <person name="Pangilinan J."/>
            <person name="LaButti K."/>
            <person name="Riley R."/>
            <person name="Lipzen A."/>
            <person name="Clum A."/>
            <person name="Drula E."/>
            <person name="Henrissat B."/>
            <person name="Kohler A."/>
            <person name="Grigoriev I.V."/>
            <person name="Martin F.M."/>
            <person name="Hacquard S."/>
        </authorList>
    </citation>
    <scope>NUCLEOTIDE SEQUENCE</scope>
    <source>
        <strain evidence="3">MPI-CAGE-CH-0235</strain>
    </source>
</reference>
<dbReference type="EMBL" id="JAGPNK010000001">
    <property type="protein sequence ID" value="KAH7328915.1"/>
    <property type="molecule type" value="Genomic_DNA"/>
</dbReference>
<comment type="caution">
    <text evidence="3">The sequence shown here is derived from an EMBL/GenBank/DDBJ whole genome shotgun (WGS) entry which is preliminary data.</text>
</comment>
<feature type="compositionally biased region" description="Polar residues" evidence="1">
    <location>
        <begin position="27"/>
        <end position="46"/>
    </location>
</feature>
<protein>
    <recommendedName>
        <fullName evidence="5">Apple domain-containing protein</fullName>
    </recommendedName>
</protein>
<evidence type="ECO:0000256" key="2">
    <source>
        <dbReference type="SAM" id="SignalP"/>
    </source>
</evidence>
<sequence>MLPLEFLTVVGVLARTIEAAPRRSHQFEQLPNSRNGEQKQAGQASHSIEPRAPFLGPRYNTSASIHAHAHAQVNVTVEHNVTAEVYNASIVARPHIVSSLLYDDDDCEAPSMLVSTTTMDVTVYYTVPESQATSLGASTAAAALPANKLAITASPGSGAPGSSSATRAPSVTATNVWANSTSSAAATSRGTNSSSIYAATTARYVNSTTVTGEAARTTSTLWGTGHGHASASNHTSTHDTTSRATTTTRNSSSTSTPQPSAAIRLAATNETDPATTTTTTVPPLSNATYPEKFATRVIDVSMTPVALAPSLAANTTWTAPTRVGTGSPRSNRTYCGVKGLPAGTYFIAEFIENRPGVPVTREGCYQFCDSVLDSTEGCQAYRFYHNELGAPRCALYGMPVPWVVRDLDLRQRGQWYDLKCGSPSSLEA</sequence>
<dbReference type="AlphaFoldDB" id="A0A8K0T4Z2"/>
<gene>
    <name evidence="3" type="ORF">B0I35DRAFT_404208</name>
</gene>
<feature type="compositionally biased region" description="Low complexity" evidence="1">
    <location>
        <begin position="242"/>
        <end position="256"/>
    </location>
</feature>
<evidence type="ECO:0000256" key="1">
    <source>
        <dbReference type="SAM" id="MobiDB-lite"/>
    </source>
</evidence>
<name>A0A8K0T4Z2_9HYPO</name>
<keyword evidence="4" id="KW-1185">Reference proteome</keyword>
<evidence type="ECO:0000313" key="4">
    <source>
        <dbReference type="Proteomes" id="UP000813444"/>
    </source>
</evidence>
<evidence type="ECO:0008006" key="5">
    <source>
        <dbReference type="Google" id="ProtNLM"/>
    </source>
</evidence>
<proteinExistence type="predicted"/>
<dbReference type="OrthoDB" id="5152618at2759"/>
<evidence type="ECO:0000313" key="3">
    <source>
        <dbReference type="EMBL" id="KAH7328915.1"/>
    </source>
</evidence>
<keyword evidence="2" id="KW-0732">Signal</keyword>
<dbReference type="Proteomes" id="UP000813444">
    <property type="component" value="Unassembled WGS sequence"/>
</dbReference>
<feature type="signal peptide" evidence="2">
    <location>
        <begin position="1"/>
        <end position="19"/>
    </location>
</feature>
<feature type="region of interest" description="Disordered" evidence="1">
    <location>
        <begin position="220"/>
        <end position="287"/>
    </location>
</feature>
<feature type="region of interest" description="Disordered" evidence="1">
    <location>
        <begin position="24"/>
        <end position="53"/>
    </location>
</feature>
<organism evidence="3 4">
    <name type="scientific">Stachybotrys elegans</name>
    <dbReference type="NCBI Taxonomy" id="80388"/>
    <lineage>
        <taxon>Eukaryota</taxon>
        <taxon>Fungi</taxon>
        <taxon>Dikarya</taxon>
        <taxon>Ascomycota</taxon>
        <taxon>Pezizomycotina</taxon>
        <taxon>Sordariomycetes</taxon>
        <taxon>Hypocreomycetidae</taxon>
        <taxon>Hypocreales</taxon>
        <taxon>Stachybotryaceae</taxon>
        <taxon>Stachybotrys</taxon>
    </lineage>
</organism>
<feature type="chain" id="PRO_5035473769" description="Apple domain-containing protein" evidence="2">
    <location>
        <begin position="20"/>
        <end position="428"/>
    </location>
</feature>
<feature type="compositionally biased region" description="Low complexity" evidence="1">
    <location>
        <begin position="266"/>
        <end position="283"/>
    </location>
</feature>